<sequence>MKTTLELPDELLTEAKATAARRRITLKELFTRALEKELRPVAAPKQEDHFTIDQDGWPVLKRRPDSGVVVTEDFIRQLREQEGV</sequence>
<comment type="caution">
    <text evidence="1">The sequence shown here is derived from an EMBL/GenBank/DDBJ whole genome shotgun (WGS) entry which is preliminary data.</text>
</comment>
<dbReference type="RefSeq" id="WP_264486499.1">
    <property type="nucleotide sequence ID" value="NZ_JAPDDT010000002.1"/>
</dbReference>
<organism evidence="1 2">
    <name type="scientific">Luteolibacter arcticus</name>
    <dbReference type="NCBI Taxonomy" id="1581411"/>
    <lineage>
        <taxon>Bacteria</taxon>
        <taxon>Pseudomonadati</taxon>
        <taxon>Verrucomicrobiota</taxon>
        <taxon>Verrucomicrobiia</taxon>
        <taxon>Verrucomicrobiales</taxon>
        <taxon>Verrucomicrobiaceae</taxon>
        <taxon>Luteolibacter</taxon>
    </lineage>
</organism>
<dbReference type="EMBL" id="JAPDDT010000002">
    <property type="protein sequence ID" value="MCW1922390.1"/>
    <property type="molecule type" value="Genomic_DNA"/>
</dbReference>
<keyword evidence="2" id="KW-1185">Reference proteome</keyword>
<protein>
    <recommendedName>
        <fullName evidence="3">DUF2191 domain-containing protein</fullName>
    </recommendedName>
</protein>
<evidence type="ECO:0000313" key="2">
    <source>
        <dbReference type="Proteomes" id="UP001320876"/>
    </source>
</evidence>
<reference evidence="1 2" key="1">
    <citation type="submission" date="2022-10" db="EMBL/GenBank/DDBJ databases">
        <title>Luteolibacter arcticus strain CCTCC AB 2014275, whole genome shotgun sequencing project.</title>
        <authorList>
            <person name="Zhao G."/>
            <person name="Shen L."/>
        </authorList>
    </citation>
    <scope>NUCLEOTIDE SEQUENCE [LARGE SCALE GENOMIC DNA]</scope>
    <source>
        <strain evidence="1 2">CCTCC AB 2014275</strain>
    </source>
</reference>
<proteinExistence type="predicted"/>
<name>A0ABT3GFJ1_9BACT</name>
<evidence type="ECO:0008006" key="3">
    <source>
        <dbReference type="Google" id="ProtNLM"/>
    </source>
</evidence>
<evidence type="ECO:0000313" key="1">
    <source>
        <dbReference type="EMBL" id="MCW1922390.1"/>
    </source>
</evidence>
<gene>
    <name evidence="1" type="ORF">OKA05_07480</name>
</gene>
<accession>A0ABT3GFJ1</accession>
<dbReference type="Proteomes" id="UP001320876">
    <property type="component" value="Unassembled WGS sequence"/>
</dbReference>